<evidence type="ECO:0000256" key="1">
    <source>
        <dbReference type="SAM" id="MobiDB-lite"/>
    </source>
</evidence>
<dbReference type="AlphaFoldDB" id="A0A4U5MKI9"/>
<accession>A0A4U5MKI9</accession>
<evidence type="ECO:0000313" key="2">
    <source>
        <dbReference type="EMBL" id="TKR69917.1"/>
    </source>
</evidence>
<organism evidence="2 3">
    <name type="scientific">Steinernema carpocapsae</name>
    <name type="common">Entomopathogenic nematode</name>
    <dbReference type="NCBI Taxonomy" id="34508"/>
    <lineage>
        <taxon>Eukaryota</taxon>
        <taxon>Metazoa</taxon>
        <taxon>Ecdysozoa</taxon>
        <taxon>Nematoda</taxon>
        <taxon>Chromadorea</taxon>
        <taxon>Rhabditida</taxon>
        <taxon>Tylenchina</taxon>
        <taxon>Panagrolaimomorpha</taxon>
        <taxon>Strongyloidoidea</taxon>
        <taxon>Steinernematidae</taxon>
        <taxon>Steinernema</taxon>
    </lineage>
</organism>
<protein>
    <submittedName>
        <fullName evidence="2">Uncharacterized protein</fullName>
    </submittedName>
</protein>
<evidence type="ECO:0000313" key="3">
    <source>
        <dbReference type="Proteomes" id="UP000298663"/>
    </source>
</evidence>
<comment type="caution">
    <text evidence="2">The sequence shown here is derived from an EMBL/GenBank/DDBJ whole genome shotgun (WGS) entry which is preliminary data.</text>
</comment>
<reference evidence="2 3" key="1">
    <citation type="journal article" date="2015" name="Genome Biol.">
        <title>Comparative genomics of Steinernema reveals deeply conserved gene regulatory networks.</title>
        <authorList>
            <person name="Dillman A.R."/>
            <person name="Macchietto M."/>
            <person name="Porter C.F."/>
            <person name="Rogers A."/>
            <person name="Williams B."/>
            <person name="Antoshechkin I."/>
            <person name="Lee M.M."/>
            <person name="Goodwin Z."/>
            <person name="Lu X."/>
            <person name="Lewis E.E."/>
            <person name="Goodrich-Blair H."/>
            <person name="Stock S.P."/>
            <person name="Adams B.J."/>
            <person name="Sternberg P.W."/>
            <person name="Mortazavi A."/>
        </authorList>
    </citation>
    <scope>NUCLEOTIDE SEQUENCE [LARGE SCALE GENOMIC DNA]</scope>
    <source>
        <strain evidence="2 3">ALL</strain>
    </source>
</reference>
<keyword evidence="3" id="KW-1185">Reference proteome</keyword>
<dbReference type="EMBL" id="AZBU02000007">
    <property type="protein sequence ID" value="TKR69917.1"/>
    <property type="molecule type" value="Genomic_DNA"/>
</dbReference>
<feature type="compositionally biased region" description="Polar residues" evidence="1">
    <location>
        <begin position="53"/>
        <end position="66"/>
    </location>
</feature>
<proteinExistence type="predicted"/>
<name>A0A4U5MKI9_STECR</name>
<gene>
    <name evidence="2" type="ORF">L596_022007</name>
</gene>
<reference evidence="2 3" key="2">
    <citation type="journal article" date="2019" name="G3 (Bethesda)">
        <title>Hybrid Assembly of the Genome of the Entomopathogenic Nematode Steinernema carpocapsae Identifies the X-Chromosome.</title>
        <authorList>
            <person name="Serra L."/>
            <person name="Macchietto M."/>
            <person name="Macias-Munoz A."/>
            <person name="McGill C.J."/>
            <person name="Rodriguez I.M."/>
            <person name="Rodriguez B."/>
            <person name="Murad R."/>
            <person name="Mortazavi A."/>
        </authorList>
    </citation>
    <scope>NUCLEOTIDE SEQUENCE [LARGE SCALE GENOMIC DNA]</scope>
    <source>
        <strain evidence="2 3">ALL</strain>
    </source>
</reference>
<dbReference type="Proteomes" id="UP000298663">
    <property type="component" value="Unassembled WGS sequence"/>
</dbReference>
<feature type="region of interest" description="Disordered" evidence="1">
    <location>
        <begin position="40"/>
        <end position="66"/>
    </location>
</feature>
<sequence>MLFRVSKTLSSVSITSIFNKKTLNHKIAVVVENPETAPKQTRLLDKKTRDVSLGSSSLWSDGTSPP</sequence>